<accession>A0A544TRZ0</accession>
<dbReference type="RefSeq" id="WP_142642183.1">
    <property type="nucleotide sequence ID" value="NZ_VDGI01000007.1"/>
</dbReference>
<sequence>MKNAIYILLLCFLTACSNEVNEAIYPENDSSEIKQVLNNYDSVKGYSSVTDKNDVLVAIDIRRMSRFNKEKIEKKISKKLEEKFPDKEVLVTSDLKIRWEVEKIIEQSMQEDEMTKSIKKIKSLSKEET</sequence>
<dbReference type="AlphaFoldDB" id="A0A544TRZ0"/>
<dbReference type="Proteomes" id="UP000316626">
    <property type="component" value="Unassembled WGS sequence"/>
</dbReference>
<name>A0A544TRZ0_9BACI</name>
<evidence type="ECO:0000313" key="3">
    <source>
        <dbReference type="Proteomes" id="UP000316626"/>
    </source>
</evidence>
<keyword evidence="1" id="KW-0732">Signal</keyword>
<proteinExistence type="predicted"/>
<evidence type="ECO:0000313" key="2">
    <source>
        <dbReference type="EMBL" id="TQR20205.1"/>
    </source>
</evidence>
<evidence type="ECO:0008006" key="4">
    <source>
        <dbReference type="Google" id="ProtNLM"/>
    </source>
</evidence>
<feature type="signal peptide" evidence="1">
    <location>
        <begin position="1"/>
        <end position="22"/>
    </location>
</feature>
<keyword evidence="3" id="KW-1185">Reference proteome</keyword>
<protein>
    <recommendedName>
        <fullName evidence="4">Sporulation protein</fullName>
    </recommendedName>
</protein>
<comment type="caution">
    <text evidence="2">The sequence shown here is derived from an EMBL/GenBank/DDBJ whole genome shotgun (WGS) entry which is preliminary data.</text>
</comment>
<dbReference type="EMBL" id="VDGI01000007">
    <property type="protein sequence ID" value="TQR20205.1"/>
    <property type="molecule type" value="Genomic_DNA"/>
</dbReference>
<gene>
    <name evidence="2" type="ORF">FG384_08565</name>
</gene>
<dbReference type="Pfam" id="PF09580">
    <property type="entry name" value="Spore_YhcN_YlaJ"/>
    <property type="match status" value="1"/>
</dbReference>
<evidence type="ECO:0000256" key="1">
    <source>
        <dbReference type="SAM" id="SignalP"/>
    </source>
</evidence>
<organism evidence="2 3">
    <name type="scientific">Psychrobacillus vulpis</name>
    <dbReference type="NCBI Taxonomy" id="2325572"/>
    <lineage>
        <taxon>Bacteria</taxon>
        <taxon>Bacillati</taxon>
        <taxon>Bacillota</taxon>
        <taxon>Bacilli</taxon>
        <taxon>Bacillales</taxon>
        <taxon>Bacillaceae</taxon>
        <taxon>Psychrobacillus</taxon>
    </lineage>
</organism>
<dbReference type="InterPro" id="IPR019076">
    <property type="entry name" value="Spore_lipoprot_YhcN/YlaJ-like"/>
</dbReference>
<reference evidence="2 3" key="1">
    <citation type="submission" date="2019-06" db="EMBL/GenBank/DDBJ databases">
        <title>Psychrobacillus vulpis sp. nov., a new species isolated from feces of a red fox that inhabits in The Tablas de Daimiel Natural Park, Albacete, Spain.</title>
        <authorList>
            <person name="Rodriguez M."/>
            <person name="Reina J.C."/>
            <person name="Bejar V."/>
            <person name="Llamas I."/>
        </authorList>
    </citation>
    <scope>NUCLEOTIDE SEQUENCE [LARGE SCALE GENOMIC DNA]</scope>
    <source>
        <strain evidence="2 3">Z8</strain>
    </source>
</reference>
<feature type="chain" id="PRO_5039650865" description="Sporulation protein" evidence="1">
    <location>
        <begin position="23"/>
        <end position="129"/>
    </location>
</feature>
<dbReference type="OrthoDB" id="2972320at2"/>
<dbReference type="PROSITE" id="PS51257">
    <property type="entry name" value="PROKAR_LIPOPROTEIN"/>
    <property type="match status" value="1"/>
</dbReference>